<evidence type="ECO:0000256" key="2">
    <source>
        <dbReference type="ARBA" id="ARBA00012438"/>
    </source>
</evidence>
<evidence type="ECO:0000256" key="5">
    <source>
        <dbReference type="ARBA" id="ARBA00022741"/>
    </source>
</evidence>
<keyword evidence="7" id="KW-0067">ATP-binding</keyword>
<organism evidence="11 12">
    <name type="scientific">Clostridium cellulovorans (strain ATCC 35296 / DSM 3052 / OCM 3 / 743B)</name>
    <dbReference type="NCBI Taxonomy" id="573061"/>
    <lineage>
        <taxon>Bacteria</taxon>
        <taxon>Bacillati</taxon>
        <taxon>Bacillota</taxon>
        <taxon>Clostridia</taxon>
        <taxon>Eubacteriales</taxon>
        <taxon>Clostridiaceae</taxon>
        <taxon>Clostridium</taxon>
    </lineage>
</organism>
<dbReference type="SUPFAM" id="SSF47384">
    <property type="entry name" value="Homodimeric domain of signal transducing histidine kinase"/>
    <property type="match status" value="1"/>
</dbReference>
<keyword evidence="8" id="KW-0902">Two-component regulatory system</keyword>
<dbReference type="SMART" id="SM00387">
    <property type="entry name" value="HATPase_c"/>
    <property type="match status" value="1"/>
</dbReference>
<proteinExistence type="predicted"/>
<evidence type="ECO:0000313" key="12">
    <source>
        <dbReference type="Proteomes" id="UP000002730"/>
    </source>
</evidence>
<keyword evidence="12" id="KW-1185">Reference proteome</keyword>
<reference evidence="11 12" key="1">
    <citation type="submission" date="2010-08" db="EMBL/GenBank/DDBJ databases">
        <title>Complete sequence of Clostridium cellulovorans 743B.</title>
        <authorList>
            <consortium name="US DOE Joint Genome Institute"/>
            <person name="Lucas S."/>
            <person name="Copeland A."/>
            <person name="Lapidus A."/>
            <person name="Cheng J.-F."/>
            <person name="Bruce D."/>
            <person name="Goodwin L."/>
            <person name="Pitluck S."/>
            <person name="Chertkov O."/>
            <person name="Detter J.C."/>
            <person name="Han C."/>
            <person name="Tapia R."/>
            <person name="Land M."/>
            <person name="Hauser L."/>
            <person name="Chang Y.-J."/>
            <person name="Jeffries C."/>
            <person name="Kyrpides N."/>
            <person name="Ivanova N."/>
            <person name="Mikhailova N."/>
            <person name="Hemme C.L."/>
            <person name="Woyke T."/>
        </authorList>
    </citation>
    <scope>NUCLEOTIDE SEQUENCE [LARGE SCALE GENOMIC DNA]</scope>
    <source>
        <strain evidence="12">ATCC 35296 / DSM 3052 / OCM 3 / 743B</strain>
    </source>
</reference>
<dbReference type="RefSeq" id="WP_010073915.1">
    <property type="nucleotide sequence ID" value="NC_014393.1"/>
</dbReference>
<dbReference type="PRINTS" id="PR00344">
    <property type="entry name" value="BCTRLSENSOR"/>
</dbReference>
<dbReference type="EMBL" id="CP002160">
    <property type="protein sequence ID" value="ADL53574.1"/>
    <property type="molecule type" value="Genomic_DNA"/>
</dbReference>
<keyword evidence="9" id="KW-0472">Membrane</keyword>
<dbReference type="FunFam" id="3.30.565.10:FF:000037">
    <property type="entry name" value="Hybrid sensor histidine kinase/response regulator"/>
    <property type="match status" value="1"/>
</dbReference>
<comment type="catalytic activity">
    <reaction evidence="1">
        <text>ATP + protein L-histidine = ADP + protein N-phospho-L-histidine.</text>
        <dbReference type="EC" id="2.7.13.3"/>
    </reaction>
</comment>
<keyword evidence="5" id="KW-0547">Nucleotide-binding</keyword>
<keyword evidence="4" id="KW-0808">Transferase</keyword>
<evidence type="ECO:0000259" key="10">
    <source>
        <dbReference type="PROSITE" id="PS50109"/>
    </source>
</evidence>
<dbReference type="PANTHER" id="PTHR43547">
    <property type="entry name" value="TWO-COMPONENT HISTIDINE KINASE"/>
    <property type="match status" value="1"/>
</dbReference>
<dbReference type="CDD" id="cd00082">
    <property type="entry name" value="HisKA"/>
    <property type="match status" value="1"/>
</dbReference>
<dbReference type="KEGG" id="ccb:Clocel_3908"/>
<dbReference type="PANTHER" id="PTHR43547:SF2">
    <property type="entry name" value="HYBRID SIGNAL TRANSDUCTION HISTIDINE KINASE C"/>
    <property type="match status" value="1"/>
</dbReference>
<keyword evidence="3" id="KW-0597">Phosphoprotein</keyword>
<evidence type="ECO:0000256" key="8">
    <source>
        <dbReference type="ARBA" id="ARBA00023012"/>
    </source>
</evidence>
<feature type="transmembrane region" description="Helical" evidence="9">
    <location>
        <begin position="94"/>
        <end position="112"/>
    </location>
</feature>
<feature type="transmembrane region" description="Helical" evidence="9">
    <location>
        <begin position="36"/>
        <end position="57"/>
    </location>
</feature>
<dbReference type="Proteomes" id="UP000002730">
    <property type="component" value="Chromosome"/>
</dbReference>
<feature type="transmembrane region" description="Helical" evidence="9">
    <location>
        <begin position="6"/>
        <end position="24"/>
    </location>
</feature>
<evidence type="ECO:0000256" key="4">
    <source>
        <dbReference type="ARBA" id="ARBA00022679"/>
    </source>
</evidence>
<protein>
    <recommendedName>
        <fullName evidence="2">histidine kinase</fullName>
        <ecNumber evidence="2">2.7.13.3</ecNumber>
    </recommendedName>
</protein>
<evidence type="ECO:0000256" key="9">
    <source>
        <dbReference type="SAM" id="Phobius"/>
    </source>
</evidence>
<accession>D9SL02</accession>
<dbReference type="SUPFAM" id="SSF55874">
    <property type="entry name" value="ATPase domain of HSP90 chaperone/DNA topoisomerase II/histidine kinase"/>
    <property type="match status" value="1"/>
</dbReference>
<dbReference type="InterPro" id="IPR003594">
    <property type="entry name" value="HATPase_dom"/>
</dbReference>
<dbReference type="Pfam" id="PF00512">
    <property type="entry name" value="HisKA"/>
    <property type="match status" value="1"/>
</dbReference>
<dbReference type="InterPro" id="IPR036890">
    <property type="entry name" value="HATPase_C_sf"/>
</dbReference>
<dbReference type="eggNOG" id="COG2205">
    <property type="taxonomic scope" value="Bacteria"/>
</dbReference>
<dbReference type="InterPro" id="IPR036097">
    <property type="entry name" value="HisK_dim/P_sf"/>
</dbReference>
<feature type="domain" description="Histidine kinase" evidence="10">
    <location>
        <begin position="238"/>
        <end position="459"/>
    </location>
</feature>
<sequence length="495" mass="56527">MENLYQNLLIFFSYGAIVAGFIDFNNTYPKKYIDYISKGHICTLITIFLNFLCILLKDNSFLLSIKAIGFIIGYLFITLAILEINKLKKPKGSWIFVVAVLLIDVIACMLGEKDISIFIHKAVFITISIAIATYVFKQDTKRMANNIIGIAILAFAILQVSHGFLELGFNMSIIYEDEGIYLAQLMLFSQVVMITAVNEDKMQYNNKLLGLQNEVNLNMKKLVEAYEKNKVEADFMTNISHEIRTPVNILYSSLQLFEIKIKQREIDKESVINEYTEIMKKNCSRLIKLVNNLIDSSKIESGFIKIRLRNYEIVSIIEDITLSAVAYAERKNIELIFDTKFEELNIVCDKEKIERIMLNLLSNAIKYTDDGGKIQVFLDKNQDEIIVSVEDNGVGISKNMQEQVFARFSQGDNCKRDIEGSGIGLSLTKAMVEMHGGRIWVESIEWEGSKFSFSIPIIESEETNVSDSKEIDSQKLDIELSDIYLDNNFLKSNNR</sequence>
<dbReference type="OrthoDB" id="9813394at2"/>
<dbReference type="SMART" id="SM00388">
    <property type="entry name" value="HisKA"/>
    <property type="match status" value="1"/>
</dbReference>
<feature type="transmembrane region" description="Helical" evidence="9">
    <location>
        <begin position="180"/>
        <end position="197"/>
    </location>
</feature>
<feature type="transmembrane region" description="Helical" evidence="9">
    <location>
        <begin position="63"/>
        <end position="82"/>
    </location>
</feature>
<dbReference type="InterPro" id="IPR005467">
    <property type="entry name" value="His_kinase_dom"/>
</dbReference>
<evidence type="ECO:0000313" key="11">
    <source>
        <dbReference type="EMBL" id="ADL53574.1"/>
    </source>
</evidence>
<dbReference type="GO" id="GO:0000155">
    <property type="term" value="F:phosphorelay sensor kinase activity"/>
    <property type="evidence" value="ECO:0007669"/>
    <property type="project" value="InterPro"/>
</dbReference>
<gene>
    <name evidence="11" type="ordered locus">Clocel_3908</name>
</gene>
<dbReference type="Gene3D" id="3.30.565.10">
    <property type="entry name" value="Histidine kinase-like ATPase, C-terminal domain"/>
    <property type="match status" value="1"/>
</dbReference>
<evidence type="ECO:0000256" key="3">
    <source>
        <dbReference type="ARBA" id="ARBA00022553"/>
    </source>
</evidence>
<evidence type="ECO:0000256" key="7">
    <source>
        <dbReference type="ARBA" id="ARBA00022840"/>
    </source>
</evidence>
<dbReference type="Pfam" id="PF02518">
    <property type="entry name" value="HATPase_c"/>
    <property type="match status" value="1"/>
</dbReference>
<feature type="transmembrane region" description="Helical" evidence="9">
    <location>
        <begin position="118"/>
        <end position="136"/>
    </location>
</feature>
<evidence type="ECO:0000256" key="6">
    <source>
        <dbReference type="ARBA" id="ARBA00022777"/>
    </source>
</evidence>
<keyword evidence="6 11" id="KW-0418">Kinase</keyword>
<dbReference type="Gene3D" id="1.10.287.130">
    <property type="match status" value="1"/>
</dbReference>
<keyword evidence="9" id="KW-0812">Transmembrane</keyword>
<keyword evidence="9" id="KW-1133">Transmembrane helix</keyword>
<evidence type="ECO:0000256" key="1">
    <source>
        <dbReference type="ARBA" id="ARBA00000085"/>
    </source>
</evidence>
<name>D9SL02_CLOC7</name>
<dbReference type="PROSITE" id="PS50109">
    <property type="entry name" value="HIS_KIN"/>
    <property type="match status" value="1"/>
</dbReference>
<feature type="transmembrane region" description="Helical" evidence="9">
    <location>
        <begin position="143"/>
        <end position="160"/>
    </location>
</feature>
<dbReference type="AlphaFoldDB" id="D9SL02"/>
<dbReference type="HOGENOM" id="CLU_000445_89_20_9"/>
<dbReference type="InterPro" id="IPR004358">
    <property type="entry name" value="Sig_transdc_His_kin-like_C"/>
</dbReference>
<dbReference type="EC" id="2.7.13.3" evidence="2"/>
<dbReference type="STRING" id="573061.Clocel_3908"/>
<dbReference type="InterPro" id="IPR003661">
    <property type="entry name" value="HisK_dim/P_dom"/>
</dbReference>
<dbReference type="GO" id="GO:0005524">
    <property type="term" value="F:ATP binding"/>
    <property type="evidence" value="ECO:0007669"/>
    <property type="project" value="UniProtKB-KW"/>
</dbReference>